<organism evidence="2 3">
    <name type="scientific">Meloidogyne incognita</name>
    <name type="common">Southern root-knot nematode worm</name>
    <name type="synonym">Oxyuris incognita</name>
    <dbReference type="NCBI Taxonomy" id="6306"/>
    <lineage>
        <taxon>Eukaryota</taxon>
        <taxon>Metazoa</taxon>
        <taxon>Ecdysozoa</taxon>
        <taxon>Nematoda</taxon>
        <taxon>Chromadorea</taxon>
        <taxon>Rhabditida</taxon>
        <taxon>Tylenchina</taxon>
        <taxon>Tylenchomorpha</taxon>
        <taxon>Tylenchoidea</taxon>
        <taxon>Meloidogynidae</taxon>
        <taxon>Meloidogyninae</taxon>
        <taxon>Meloidogyne</taxon>
        <taxon>Meloidogyne incognita group</taxon>
    </lineage>
</organism>
<evidence type="ECO:0000313" key="2">
    <source>
        <dbReference type="Proteomes" id="UP000887563"/>
    </source>
</evidence>
<evidence type="ECO:0000256" key="1">
    <source>
        <dbReference type="SAM" id="MobiDB-lite"/>
    </source>
</evidence>
<dbReference type="AlphaFoldDB" id="A0A914LA59"/>
<dbReference type="WBParaSite" id="Minc3s00368g11113">
    <property type="protein sequence ID" value="Minc3s00368g11113"/>
    <property type="gene ID" value="Minc3s00368g11113"/>
</dbReference>
<feature type="compositionally biased region" description="Polar residues" evidence="1">
    <location>
        <begin position="57"/>
        <end position="66"/>
    </location>
</feature>
<evidence type="ECO:0000313" key="3">
    <source>
        <dbReference type="WBParaSite" id="Minc3s00368g11113"/>
    </source>
</evidence>
<sequence>MTFIIRSTVRFFDEKIVGFCLIVNIITVINFDMRINYCDQRSQVKYFFPSVCSISSQRTSTGMSCSSKEECTPTTGGSGKTPVN</sequence>
<feature type="region of interest" description="Disordered" evidence="1">
    <location>
        <begin position="57"/>
        <end position="84"/>
    </location>
</feature>
<dbReference type="Proteomes" id="UP000887563">
    <property type="component" value="Unplaced"/>
</dbReference>
<proteinExistence type="predicted"/>
<name>A0A914LA59_MELIC</name>
<reference evidence="3" key="1">
    <citation type="submission" date="2022-11" db="UniProtKB">
        <authorList>
            <consortium name="WormBaseParasite"/>
        </authorList>
    </citation>
    <scope>IDENTIFICATION</scope>
</reference>
<accession>A0A914LA59</accession>
<protein>
    <submittedName>
        <fullName evidence="3">Candidate secreted effector</fullName>
    </submittedName>
</protein>
<keyword evidence="2" id="KW-1185">Reference proteome</keyword>